<reference evidence="2" key="1">
    <citation type="submission" date="2013-11" db="EMBL/GenBank/DDBJ databases">
        <title>Genome sequence of the fusiform rust pathogen reveals effectors for host alternation and coevolution with pine.</title>
        <authorList>
            <consortium name="DOE Joint Genome Institute"/>
            <person name="Smith K."/>
            <person name="Pendleton A."/>
            <person name="Kubisiak T."/>
            <person name="Anderson C."/>
            <person name="Salamov A."/>
            <person name="Aerts A."/>
            <person name="Riley R."/>
            <person name="Clum A."/>
            <person name="Lindquist E."/>
            <person name="Ence D."/>
            <person name="Campbell M."/>
            <person name="Kronenberg Z."/>
            <person name="Feau N."/>
            <person name="Dhillon B."/>
            <person name="Hamelin R."/>
            <person name="Burleigh J."/>
            <person name="Smith J."/>
            <person name="Yandell M."/>
            <person name="Nelson C."/>
            <person name="Grigoriev I."/>
            <person name="Davis J."/>
        </authorList>
    </citation>
    <scope>NUCLEOTIDE SEQUENCE</scope>
    <source>
        <strain evidence="2">G11</strain>
    </source>
</reference>
<evidence type="ECO:0000313" key="3">
    <source>
        <dbReference type="Proteomes" id="UP000886653"/>
    </source>
</evidence>
<evidence type="ECO:0000313" key="2">
    <source>
        <dbReference type="EMBL" id="KAG0149010.1"/>
    </source>
</evidence>
<feature type="compositionally biased region" description="Low complexity" evidence="1">
    <location>
        <begin position="24"/>
        <end position="34"/>
    </location>
</feature>
<dbReference type="AlphaFoldDB" id="A0A9P6NL22"/>
<feature type="region of interest" description="Disordered" evidence="1">
    <location>
        <begin position="1"/>
        <end position="34"/>
    </location>
</feature>
<gene>
    <name evidence="2" type="ORF">CROQUDRAFT_89582</name>
</gene>
<proteinExistence type="predicted"/>
<sequence>MAQPVVDSWTARLAPHPPPCDPVTLTGTTSPSSSLACLPPVPSVSLTEFAASERSVPPSNARYQPTLHLNRLQLSQSPLKRQSINSNQSAGLIWKTLS</sequence>
<evidence type="ECO:0000256" key="1">
    <source>
        <dbReference type="SAM" id="MobiDB-lite"/>
    </source>
</evidence>
<keyword evidence="3" id="KW-1185">Reference proteome</keyword>
<dbReference type="EMBL" id="MU167231">
    <property type="protein sequence ID" value="KAG0149010.1"/>
    <property type="molecule type" value="Genomic_DNA"/>
</dbReference>
<name>A0A9P6NL22_9BASI</name>
<organism evidence="2 3">
    <name type="scientific">Cronartium quercuum f. sp. fusiforme G11</name>
    <dbReference type="NCBI Taxonomy" id="708437"/>
    <lineage>
        <taxon>Eukaryota</taxon>
        <taxon>Fungi</taxon>
        <taxon>Dikarya</taxon>
        <taxon>Basidiomycota</taxon>
        <taxon>Pucciniomycotina</taxon>
        <taxon>Pucciniomycetes</taxon>
        <taxon>Pucciniales</taxon>
        <taxon>Coleosporiaceae</taxon>
        <taxon>Cronartium</taxon>
    </lineage>
</organism>
<dbReference type="Proteomes" id="UP000886653">
    <property type="component" value="Unassembled WGS sequence"/>
</dbReference>
<comment type="caution">
    <text evidence="2">The sequence shown here is derived from an EMBL/GenBank/DDBJ whole genome shotgun (WGS) entry which is preliminary data.</text>
</comment>
<accession>A0A9P6NL22</accession>
<protein>
    <submittedName>
        <fullName evidence="2">Uncharacterized protein</fullName>
    </submittedName>
</protein>